<organism evidence="12 13">
    <name type="scientific">Uncinula necator</name>
    <name type="common">Grape powdery mildew</name>
    <dbReference type="NCBI Taxonomy" id="52586"/>
    <lineage>
        <taxon>Eukaryota</taxon>
        <taxon>Fungi</taxon>
        <taxon>Dikarya</taxon>
        <taxon>Ascomycota</taxon>
        <taxon>Pezizomycotina</taxon>
        <taxon>Leotiomycetes</taxon>
        <taxon>Erysiphales</taxon>
        <taxon>Erysiphaceae</taxon>
        <taxon>Erysiphe</taxon>
    </lineage>
</organism>
<keyword evidence="5 10" id="KW-0999">Mitochondrion inner membrane</keyword>
<dbReference type="EMBL" id="JNVN01001289">
    <property type="protein sequence ID" value="KHJ33687.1"/>
    <property type="molecule type" value="Genomic_DNA"/>
</dbReference>
<keyword evidence="6 10" id="KW-1133">Transmembrane helix</keyword>
<dbReference type="GO" id="GO:1904983">
    <property type="term" value="P:glycine import into mitochondrion"/>
    <property type="evidence" value="ECO:0007669"/>
    <property type="project" value="UniProtKB-UniRule"/>
</dbReference>
<name>A0A0B1P4R1_UNCNE</name>
<keyword evidence="3 10" id="KW-0812">Transmembrane</keyword>
<dbReference type="PROSITE" id="PS50920">
    <property type="entry name" value="SOLCAR"/>
    <property type="match status" value="3"/>
</dbReference>
<comment type="catalytic activity">
    <reaction evidence="9 10">
        <text>glycine(in) = glycine(out)</text>
        <dbReference type="Rhea" id="RHEA:70715"/>
        <dbReference type="ChEBI" id="CHEBI:57305"/>
    </reaction>
</comment>
<dbReference type="HAMAP" id="MF_03064">
    <property type="entry name" value="SLC25A38"/>
    <property type="match status" value="1"/>
</dbReference>
<evidence type="ECO:0000256" key="7">
    <source>
        <dbReference type="ARBA" id="ARBA00023128"/>
    </source>
</evidence>
<dbReference type="AlphaFoldDB" id="A0A0B1P4R1"/>
<evidence type="ECO:0000256" key="10">
    <source>
        <dbReference type="HAMAP-Rule" id="MF_03064"/>
    </source>
</evidence>
<dbReference type="Proteomes" id="UP000030854">
    <property type="component" value="Unassembled WGS sequence"/>
</dbReference>
<keyword evidence="7 10" id="KW-0496">Mitochondrion</keyword>
<dbReference type="PANTHER" id="PTHR46181:SF3">
    <property type="entry name" value="MITOCHONDRIAL GLYCINE TRANSPORTER"/>
    <property type="match status" value="1"/>
</dbReference>
<accession>A0A0B1P4R1</accession>
<dbReference type="Gene3D" id="1.50.40.10">
    <property type="entry name" value="Mitochondrial carrier domain"/>
    <property type="match status" value="1"/>
</dbReference>
<keyword evidence="13" id="KW-1185">Reference proteome</keyword>
<dbReference type="PANTHER" id="PTHR46181">
    <property type="entry name" value="MITOCHONDRIAL GLYCINE TRANSPORTER"/>
    <property type="match status" value="1"/>
</dbReference>
<comment type="function">
    <text evidence="10">Mitochondrial glycine transporter that imports glycine into the mitochondrial matrix. Plays an important role in providing glycine for the first enzymatic step in heme biosynthesis, the condensation of glycine with succinyl-CoA to produce 5-aminolevulinate (ALA) in the miochondrial matrix.</text>
</comment>
<dbReference type="OMA" id="WGIYEEL"/>
<evidence type="ECO:0000256" key="1">
    <source>
        <dbReference type="ARBA" id="ARBA00004141"/>
    </source>
</evidence>
<dbReference type="GO" id="GO:0005743">
    <property type="term" value="C:mitochondrial inner membrane"/>
    <property type="evidence" value="ECO:0007669"/>
    <property type="project" value="UniProtKB-SubCell"/>
</dbReference>
<evidence type="ECO:0000313" key="12">
    <source>
        <dbReference type="EMBL" id="KHJ33687.1"/>
    </source>
</evidence>
<dbReference type="STRING" id="52586.A0A0B1P4R1"/>
<gene>
    <name evidence="12" type="ORF">EV44_g5677</name>
</gene>
<evidence type="ECO:0000256" key="4">
    <source>
        <dbReference type="ARBA" id="ARBA00022737"/>
    </source>
</evidence>
<dbReference type="InterPro" id="IPR030847">
    <property type="entry name" value="Hem25/SLC25A38"/>
</dbReference>
<evidence type="ECO:0000256" key="5">
    <source>
        <dbReference type="ARBA" id="ARBA00022792"/>
    </source>
</evidence>
<reference evidence="12 13" key="1">
    <citation type="journal article" date="2014" name="BMC Genomics">
        <title>Adaptive genomic structural variation in the grape powdery mildew pathogen, Erysiphe necator.</title>
        <authorList>
            <person name="Jones L."/>
            <person name="Riaz S."/>
            <person name="Morales-Cruz A."/>
            <person name="Amrine K.C."/>
            <person name="McGuire B."/>
            <person name="Gubler W.D."/>
            <person name="Walker M.A."/>
            <person name="Cantu D."/>
        </authorList>
    </citation>
    <scope>NUCLEOTIDE SEQUENCE [LARGE SCALE GENOMIC DNA]</scope>
    <source>
        <strain evidence="13">c</strain>
    </source>
</reference>
<evidence type="ECO:0000256" key="6">
    <source>
        <dbReference type="ARBA" id="ARBA00022989"/>
    </source>
</evidence>
<evidence type="ECO:0000256" key="8">
    <source>
        <dbReference type="ARBA" id="ARBA00023136"/>
    </source>
</evidence>
<keyword evidence="4 10" id="KW-0677">Repeat</keyword>
<comment type="similarity">
    <text evidence="10">Belongs to the mitochondrial carrier (TC 2.A.29) family. SLC25A38 subfamily.</text>
</comment>
<feature type="repeat" description="Solcar" evidence="11">
    <location>
        <begin position="223"/>
        <end position="307"/>
    </location>
</feature>
<dbReference type="GO" id="GO:0006783">
    <property type="term" value="P:heme biosynthetic process"/>
    <property type="evidence" value="ECO:0007669"/>
    <property type="project" value="EnsemblFungi"/>
</dbReference>
<comment type="subcellular location">
    <subcellularLocation>
        <location evidence="1">Membrane</location>
        <topology evidence="1">Multi-pass membrane protein</topology>
    </subcellularLocation>
    <subcellularLocation>
        <location evidence="10">Mitochondrion inner membrane</location>
        <topology evidence="10">Multi-pass membrane protein</topology>
    </subcellularLocation>
</comment>
<evidence type="ECO:0000256" key="9">
    <source>
        <dbReference type="ARBA" id="ARBA00034060"/>
    </source>
</evidence>
<protein>
    <recommendedName>
        <fullName evidence="10">Mitochondrial glycine transporter</fullName>
    </recommendedName>
    <alternativeName>
        <fullName evidence="10">Solute carrier family 25 member 38 homolog</fullName>
    </alternativeName>
</protein>
<dbReference type="SUPFAM" id="SSF103506">
    <property type="entry name" value="Mitochondrial carrier"/>
    <property type="match status" value="1"/>
</dbReference>
<proteinExistence type="inferred from homology"/>
<dbReference type="HOGENOM" id="CLU_015166_0_3_1"/>
<dbReference type="InterPro" id="IPR018108">
    <property type="entry name" value="MCP_transmembrane"/>
</dbReference>
<feature type="repeat" description="Solcar" evidence="11">
    <location>
        <begin position="8"/>
        <end position="91"/>
    </location>
</feature>
<keyword evidence="2 10" id="KW-0813">Transport</keyword>
<comment type="caution">
    <text evidence="12">The sequence shown here is derived from an EMBL/GenBank/DDBJ whole genome shotgun (WGS) entry which is preliminary data.</text>
</comment>
<evidence type="ECO:0000256" key="3">
    <source>
        <dbReference type="ARBA" id="ARBA00022692"/>
    </source>
</evidence>
<sequence length="311" mass="34068">MSHGDQRKSVTGSSIPGLLSGICSAVLLQPADLLKTRLQQSGRSSLFDTFYDVSNSSHTVYQFWRGTTASALRTGIGSAIYFPSLNILRQKIAKSRFNQSSVTKEKGNMNHSSSLPELSNFANLITGAIARSFAGFMLMPMTIIKVRFESNLYTYKSILGAGIDILKTEGCKGFFAGVGATTARDAPYAGIYVLFYEQFKKKLCNLTLQFPITKSSINMNGPKSASVNFASGMIAAGFATALTNPFDAIKTRIQLQPKVYPNVFYAAKKIMREEGPKPFFNGLGLRIARKALSSALAWTLYEEVIRRVATR</sequence>
<evidence type="ECO:0000313" key="13">
    <source>
        <dbReference type="Proteomes" id="UP000030854"/>
    </source>
</evidence>
<evidence type="ECO:0000256" key="2">
    <source>
        <dbReference type="ARBA" id="ARBA00022448"/>
    </source>
</evidence>
<feature type="repeat" description="Solcar" evidence="11">
    <location>
        <begin position="118"/>
        <end position="202"/>
    </location>
</feature>
<keyword evidence="8 10" id="KW-0472">Membrane</keyword>
<dbReference type="Pfam" id="PF00153">
    <property type="entry name" value="Mito_carr"/>
    <property type="match status" value="3"/>
</dbReference>
<dbReference type="InterPro" id="IPR023395">
    <property type="entry name" value="MCP_dom_sf"/>
</dbReference>
<evidence type="ECO:0000256" key="11">
    <source>
        <dbReference type="PROSITE-ProRule" id="PRU00282"/>
    </source>
</evidence>
<dbReference type="GO" id="GO:0015187">
    <property type="term" value="F:glycine transmembrane transporter activity"/>
    <property type="evidence" value="ECO:0007669"/>
    <property type="project" value="UniProtKB-UniRule"/>
</dbReference>